<evidence type="ECO:0000313" key="4">
    <source>
        <dbReference type="Proteomes" id="UP000523955"/>
    </source>
</evidence>
<accession>A0A7X0RE08</accession>
<keyword evidence="2" id="KW-0812">Transmembrane</keyword>
<keyword evidence="4" id="KW-1185">Reference proteome</keyword>
<keyword evidence="2" id="KW-0472">Membrane</keyword>
<sequence length="205" mass="20937">MSAPYPPPQQPPYGVPQAPLHQPPGPPRKPRPSGWWFVLGGALVVAAIAVGVTLVVLTLRGFLTTDATVSADDQPHTVSVGTDRDRLLWATTGSTPQCTVVDRGTGREVATSSPGAAYTKSDGSGSWTGFARFDPGSGTLEVTCTAAGGDVQIGPAPELGSFVGGIFATILVPLVLGLLGLLVLIVTGVRFATGAPRDRSGNNPA</sequence>
<organism evidence="3 4">
    <name type="scientific">Nocardioides luti</name>
    <dbReference type="NCBI Taxonomy" id="2761101"/>
    <lineage>
        <taxon>Bacteria</taxon>
        <taxon>Bacillati</taxon>
        <taxon>Actinomycetota</taxon>
        <taxon>Actinomycetes</taxon>
        <taxon>Propionibacteriales</taxon>
        <taxon>Nocardioidaceae</taxon>
        <taxon>Nocardioides</taxon>
    </lineage>
</organism>
<comment type="caution">
    <text evidence="3">The sequence shown here is derived from an EMBL/GenBank/DDBJ whole genome shotgun (WGS) entry which is preliminary data.</text>
</comment>
<evidence type="ECO:0000313" key="3">
    <source>
        <dbReference type="EMBL" id="MBB6626568.1"/>
    </source>
</evidence>
<evidence type="ECO:0008006" key="5">
    <source>
        <dbReference type="Google" id="ProtNLM"/>
    </source>
</evidence>
<feature type="transmembrane region" description="Helical" evidence="2">
    <location>
        <begin position="35"/>
        <end position="59"/>
    </location>
</feature>
<reference evidence="3 4" key="1">
    <citation type="submission" date="2020-08" db="EMBL/GenBank/DDBJ databases">
        <authorList>
            <person name="Seo M.-J."/>
        </authorList>
    </citation>
    <scope>NUCLEOTIDE SEQUENCE [LARGE SCALE GENOMIC DNA]</scope>
    <source>
        <strain evidence="3 4">KIGAM211</strain>
    </source>
</reference>
<name>A0A7X0RE08_9ACTN</name>
<protein>
    <recommendedName>
        <fullName evidence="5">Serine/arginine repetitive matrix protein 2</fullName>
    </recommendedName>
</protein>
<evidence type="ECO:0000256" key="2">
    <source>
        <dbReference type="SAM" id="Phobius"/>
    </source>
</evidence>
<feature type="transmembrane region" description="Helical" evidence="2">
    <location>
        <begin position="166"/>
        <end position="189"/>
    </location>
</feature>
<keyword evidence="2" id="KW-1133">Transmembrane helix</keyword>
<proteinExistence type="predicted"/>
<dbReference type="Proteomes" id="UP000523955">
    <property type="component" value="Unassembled WGS sequence"/>
</dbReference>
<dbReference type="EMBL" id="JACKXE010000001">
    <property type="protein sequence ID" value="MBB6626568.1"/>
    <property type="molecule type" value="Genomic_DNA"/>
</dbReference>
<dbReference type="AlphaFoldDB" id="A0A7X0RE08"/>
<dbReference type="RefSeq" id="WP_185251828.1">
    <property type="nucleotide sequence ID" value="NZ_JACKXE010000001.1"/>
</dbReference>
<evidence type="ECO:0000256" key="1">
    <source>
        <dbReference type="SAM" id="MobiDB-lite"/>
    </source>
</evidence>
<feature type="compositionally biased region" description="Pro residues" evidence="1">
    <location>
        <begin position="1"/>
        <end position="14"/>
    </location>
</feature>
<gene>
    <name evidence="3" type="ORF">H5V45_04440</name>
</gene>
<feature type="region of interest" description="Disordered" evidence="1">
    <location>
        <begin position="1"/>
        <end position="30"/>
    </location>
</feature>